<dbReference type="InterPro" id="IPR007197">
    <property type="entry name" value="rSAM"/>
</dbReference>
<protein>
    <submittedName>
        <fullName evidence="2">Radical SAM protein</fullName>
    </submittedName>
</protein>
<proteinExistence type="predicted"/>
<dbReference type="Proteomes" id="UP000594121">
    <property type="component" value="Chromosome"/>
</dbReference>
<dbReference type="GO" id="GO:0051536">
    <property type="term" value="F:iron-sulfur cluster binding"/>
    <property type="evidence" value="ECO:0007669"/>
    <property type="project" value="InterPro"/>
</dbReference>
<evidence type="ECO:0000313" key="3">
    <source>
        <dbReference type="Proteomes" id="UP000594121"/>
    </source>
</evidence>
<dbReference type="InterPro" id="IPR023404">
    <property type="entry name" value="rSAM_horseshoe"/>
</dbReference>
<dbReference type="InParanoid" id="A0A7L9FFD6"/>
<gene>
    <name evidence="2" type="ORF">IG193_04685</name>
</gene>
<dbReference type="Gene3D" id="3.80.30.20">
    <property type="entry name" value="tm_1862 like domain"/>
    <property type="match status" value="1"/>
</dbReference>
<dbReference type="AlphaFoldDB" id="A0A7L9FFD6"/>
<dbReference type="Pfam" id="PF04055">
    <property type="entry name" value="Radical_SAM"/>
    <property type="match status" value="1"/>
</dbReference>
<dbReference type="PANTHER" id="PTHR43324:SF1">
    <property type="entry name" value="RADICAL SAM CORE DOMAIN-CONTAINING PROTEIN"/>
    <property type="match status" value="1"/>
</dbReference>
<dbReference type="CDD" id="cd01335">
    <property type="entry name" value="Radical_SAM"/>
    <property type="match status" value="1"/>
</dbReference>
<dbReference type="EMBL" id="CP062310">
    <property type="protein sequence ID" value="QOJ78092.1"/>
    <property type="molecule type" value="Genomic_DNA"/>
</dbReference>
<feature type="domain" description="Radical SAM core" evidence="1">
    <location>
        <begin position="185"/>
        <end position="455"/>
    </location>
</feature>
<dbReference type="KEGG" id="thel:IG193_04685"/>
<dbReference type="GO" id="GO:0003824">
    <property type="term" value="F:catalytic activity"/>
    <property type="evidence" value="ECO:0007669"/>
    <property type="project" value="InterPro"/>
</dbReference>
<dbReference type="SFLD" id="SFLDS00029">
    <property type="entry name" value="Radical_SAM"/>
    <property type="match status" value="1"/>
</dbReference>
<dbReference type="SUPFAM" id="SSF102114">
    <property type="entry name" value="Radical SAM enzymes"/>
    <property type="match status" value="1"/>
</dbReference>
<dbReference type="RefSeq" id="WP_192818065.1">
    <property type="nucleotide sequence ID" value="NZ_CP062310.1"/>
</dbReference>
<keyword evidence="3" id="KW-1185">Reference proteome</keyword>
<sequence length="520" mass="58905">MTTAVIIDGYTDEPAGLGVPPYIDVYPRYIAGAIWHADKTAKLYYFTIDTYRLNEEKISRLITKADLLIVSGGVVVPGRYIGGAPITPQEIISIPKKFEKPLKILCGPVARFGTAIRGGRRAIQPKDLDESYDLVVRGDPAHVIYDLLKEKSVERVNPYKIPHEYSLTNVFAVKGARIVLQHPNIGFNLTAEIETFRGCPRWLTGGCSFCIEPRLGRVVWRDQDAIASEVRALYEYGVRAFRLGRQSDILSYKAKGVNEVEFPEPNPEEIEKLFRMIRQAAPSLETLHIDNVNPMTVALHEEKAEKVLKVIVKYHTPGDVAAFGLESSDPVVSRENNLGNDSESVLRAIEIINRVGRRRGWNGMPELLPGVNFVLGLRGETRRTFELNKEFLEEVLRRDLMLRRVNIREVLPLPGTPMWSIGDRIAKRHKKYILSFKRWVREYFDVEMMKKLFPKGTLIRRCYVETVVEGKPVARPTGSYPVTIFLDSGKIGSRVDCIVHGWKARSLLGTRWAPRRVQGA</sequence>
<dbReference type="SMART" id="SM00729">
    <property type="entry name" value="Elp3"/>
    <property type="match status" value="1"/>
</dbReference>
<dbReference type="InterPro" id="IPR058240">
    <property type="entry name" value="rSAM_sf"/>
</dbReference>
<dbReference type="InterPro" id="IPR006638">
    <property type="entry name" value="Elp3/MiaA/NifB-like_rSAM"/>
</dbReference>
<dbReference type="SFLD" id="SFLDG01082">
    <property type="entry name" value="B12-binding_domain_containing"/>
    <property type="match status" value="1"/>
</dbReference>
<dbReference type="PROSITE" id="PS51918">
    <property type="entry name" value="RADICAL_SAM"/>
    <property type="match status" value="1"/>
</dbReference>
<evidence type="ECO:0000313" key="2">
    <source>
        <dbReference type="EMBL" id="QOJ78092.1"/>
    </source>
</evidence>
<dbReference type="PANTHER" id="PTHR43324">
    <property type="match status" value="1"/>
</dbReference>
<reference evidence="2 3" key="1">
    <citation type="submission" date="2020-10" db="EMBL/GenBank/DDBJ databases">
        <title>Thermofilum lucidum 3507LT sp. nov. a novel member of Thermofilaceae family isolated from Chile hot spring, and proposal of description order Thermofilales.</title>
        <authorList>
            <person name="Zayulina K.S."/>
            <person name="Elcheninov A.G."/>
            <person name="Toshchakov S.V."/>
            <person name="Kublanov I.V."/>
        </authorList>
    </citation>
    <scope>NUCLEOTIDE SEQUENCE [LARGE SCALE GENOMIC DNA]</scope>
    <source>
        <strain evidence="2 3">3507LT</strain>
    </source>
</reference>
<accession>A0A7L9FFD6</accession>
<evidence type="ECO:0000259" key="1">
    <source>
        <dbReference type="PROSITE" id="PS51918"/>
    </source>
</evidence>
<dbReference type="GeneID" id="59149167"/>
<name>A0A7L9FFD6_9CREN</name>
<organism evidence="2 3">
    <name type="scientific">Infirmifilum lucidum</name>
    <dbReference type="NCBI Taxonomy" id="2776706"/>
    <lineage>
        <taxon>Archaea</taxon>
        <taxon>Thermoproteota</taxon>
        <taxon>Thermoprotei</taxon>
        <taxon>Thermofilales</taxon>
        <taxon>Thermofilaceae</taxon>
        <taxon>Infirmifilum</taxon>
    </lineage>
</organism>